<feature type="transmembrane region" description="Helical" evidence="12">
    <location>
        <begin position="99"/>
        <end position="116"/>
    </location>
</feature>
<comment type="caution">
    <text evidence="14">The sequence shown here is derived from an EMBL/GenBank/DDBJ whole genome shotgun (WGS) entry which is preliminary data.</text>
</comment>
<evidence type="ECO:0000256" key="8">
    <source>
        <dbReference type="ARBA" id="ARBA00022985"/>
    </source>
</evidence>
<keyword evidence="9 12" id="KW-1133">Transmembrane helix</keyword>
<dbReference type="Pfam" id="PF00892">
    <property type="entry name" value="EamA"/>
    <property type="match status" value="1"/>
</dbReference>
<dbReference type="GO" id="GO:0009103">
    <property type="term" value="P:lipopolysaccharide biosynthetic process"/>
    <property type="evidence" value="ECO:0007669"/>
    <property type="project" value="UniProtKB-KW"/>
</dbReference>
<evidence type="ECO:0000256" key="7">
    <source>
        <dbReference type="ARBA" id="ARBA00022692"/>
    </source>
</evidence>
<evidence type="ECO:0000256" key="6">
    <source>
        <dbReference type="ARBA" id="ARBA00022556"/>
    </source>
</evidence>
<dbReference type="InterPro" id="IPR000620">
    <property type="entry name" value="EamA_dom"/>
</dbReference>
<evidence type="ECO:0000313" key="15">
    <source>
        <dbReference type="Proteomes" id="UP000178724"/>
    </source>
</evidence>
<name>A0A1F4Q033_UNCSA</name>
<evidence type="ECO:0000256" key="3">
    <source>
        <dbReference type="ARBA" id="ARBA00022475"/>
    </source>
</evidence>
<keyword evidence="11 12" id="KW-0472">Membrane</keyword>
<dbReference type="InterPro" id="IPR037185">
    <property type="entry name" value="EmrE-like"/>
</dbReference>
<evidence type="ECO:0000313" key="14">
    <source>
        <dbReference type="EMBL" id="OGB89274.1"/>
    </source>
</evidence>
<proteinExistence type="inferred from homology"/>
<evidence type="ECO:0000256" key="2">
    <source>
        <dbReference type="ARBA" id="ARBA00007362"/>
    </source>
</evidence>
<sequence length="118" mass="13263">MNYILLGTSILLAVTGQLLMKRGMMLFGTFPASQLLAKVIPMFLNPWVFFGFAAFGLSSIFWLVVLSRMELSFVYPMVSAAYVLVAIFSFFFFKENVTLIRWAGIAVIILGVYLISRS</sequence>
<dbReference type="AlphaFoldDB" id="A0A1F4Q033"/>
<dbReference type="GO" id="GO:0022857">
    <property type="term" value="F:transmembrane transporter activity"/>
    <property type="evidence" value="ECO:0007669"/>
    <property type="project" value="InterPro"/>
</dbReference>
<evidence type="ECO:0000256" key="11">
    <source>
        <dbReference type="ARBA" id="ARBA00023136"/>
    </source>
</evidence>
<reference evidence="14 15" key="1">
    <citation type="journal article" date="2016" name="Nat. Commun.">
        <title>Thousands of microbial genomes shed light on interconnected biogeochemical processes in an aquifer system.</title>
        <authorList>
            <person name="Anantharaman K."/>
            <person name="Brown C.T."/>
            <person name="Hug L.A."/>
            <person name="Sharon I."/>
            <person name="Castelle C.J."/>
            <person name="Probst A.J."/>
            <person name="Thomas B.C."/>
            <person name="Singh A."/>
            <person name="Wilkins M.J."/>
            <person name="Karaoz U."/>
            <person name="Brodie E.L."/>
            <person name="Williams K.H."/>
            <person name="Hubbard S.S."/>
            <person name="Banfield J.F."/>
        </authorList>
    </citation>
    <scope>NUCLEOTIDE SEQUENCE [LARGE SCALE GENOMIC DNA]</scope>
</reference>
<dbReference type="PANTHER" id="PTHR30561:SF9">
    <property type="entry name" value="4-AMINO-4-DEOXY-L-ARABINOSE-PHOSPHOUNDECAPRENOL FLIPPASE SUBUNIT ARNF-RELATED"/>
    <property type="match status" value="1"/>
</dbReference>
<comment type="subcellular location">
    <subcellularLocation>
        <location evidence="1">Cell membrane</location>
        <topology evidence="1">Multi-pass membrane protein</topology>
    </subcellularLocation>
</comment>
<keyword evidence="8" id="KW-0448">Lipopolysaccharide biosynthesis</keyword>
<feature type="domain" description="EamA" evidence="13">
    <location>
        <begin position="45"/>
        <end position="116"/>
    </location>
</feature>
<keyword evidence="4" id="KW-0444">Lipid biosynthesis</keyword>
<dbReference type="Proteomes" id="UP000178724">
    <property type="component" value="Unassembled WGS sequence"/>
</dbReference>
<feature type="transmembrane region" description="Helical" evidence="12">
    <location>
        <begin position="47"/>
        <end position="66"/>
    </location>
</feature>
<dbReference type="GO" id="GO:0005886">
    <property type="term" value="C:plasma membrane"/>
    <property type="evidence" value="ECO:0007669"/>
    <property type="project" value="UniProtKB-SubCell"/>
</dbReference>
<evidence type="ECO:0000256" key="10">
    <source>
        <dbReference type="ARBA" id="ARBA00023098"/>
    </source>
</evidence>
<dbReference type="Gene3D" id="1.10.3730.20">
    <property type="match status" value="1"/>
</dbReference>
<evidence type="ECO:0000256" key="9">
    <source>
        <dbReference type="ARBA" id="ARBA00022989"/>
    </source>
</evidence>
<feature type="transmembrane region" description="Helical" evidence="12">
    <location>
        <begin position="73"/>
        <end position="93"/>
    </location>
</feature>
<evidence type="ECO:0000256" key="12">
    <source>
        <dbReference type="SAM" id="Phobius"/>
    </source>
</evidence>
<evidence type="ECO:0000259" key="13">
    <source>
        <dbReference type="Pfam" id="PF00892"/>
    </source>
</evidence>
<evidence type="ECO:0000256" key="1">
    <source>
        <dbReference type="ARBA" id="ARBA00004651"/>
    </source>
</evidence>
<keyword evidence="7 12" id="KW-0812">Transmembrane</keyword>
<comment type="similarity">
    <text evidence="2">Belongs to the EamA transporter family.</text>
</comment>
<gene>
    <name evidence="14" type="ORF">A2625_03810</name>
</gene>
<accession>A0A1F4Q033</accession>
<protein>
    <recommendedName>
        <fullName evidence="13">EamA domain-containing protein</fullName>
    </recommendedName>
</protein>
<keyword evidence="6" id="KW-0441">Lipid A biosynthesis</keyword>
<dbReference type="PANTHER" id="PTHR30561">
    <property type="entry name" value="SMR FAMILY PROTON-DEPENDENT DRUG EFFLUX TRANSPORTER SUGE"/>
    <property type="match status" value="1"/>
</dbReference>
<keyword evidence="5" id="KW-0997">Cell inner membrane</keyword>
<dbReference type="EMBL" id="METM01000027">
    <property type="protein sequence ID" value="OGB89274.1"/>
    <property type="molecule type" value="Genomic_DNA"/>
</dbReference>
<organism evidence="14 15">
    <name type="scientific">candidate division WOR-1 bacterium RIFCSPHIGHO2_01_FULL_53_15</name>
    <dbReference type="NCBI Taxonomy" id="1802564"/>
    <lineage>
        <taxon>Bacteria</taxon>
        <taxon>Bacillati</taxon>
        <taxon>Saganbacteria</taxon>
    </lineage>
</organism>
<keyword evidence="3" id="KW-1003">Cell membrane</keyword>
<dbReference type="SUPFAM" id="SSF103481">
    <property type="entry name" value="Multidrug resistance efflux transporter EmrE"/>
    <property type="match status" value="1"/>
</dbReference>
<evidence type="ECO:0000256" key="5">
    <source>
        <dbReference type="ARBA" id="ARBA00022519"/>
    </source>
</evidence>
<evidence type="ECO:0000256" key="4">
    <source>
        <dbReference type="ARBA" id="ARBA00022516"/>
    </source>
</evidence>
<dbReference type="InterPro" id="IPR000390">
    <property type="entry name" value="Small_drug/metabolite_transptr"/>
</dbReference>
<keyword evidence="10" id="KW-0443">Lipid metabolism</keyword>